<sequence>MHGDIPVARLPTQGWLELPVAVFNGARPGPRIWVSAAIHGDELNGVEVVRELVEQLDPAKLAGALVAAPVVNVFGFTARSRYTPDGRDLNRVFPGNKRGSLASRLAALFMGEIVAQCELGIDLHTAAEGRTNVPQVRCDTGQAKLRELAGVFGSSIVLHSRPGKGTLRGAAAKKGIPVLLFEGGGPHTFDRAVVREGLNGLKRIMNHLDMYHWRVPKVSRAPVEYSSSRWLRAPCSGLFRPKIAVGAKVQQGQILGSIGDTLGGCPREVRALFGGRVIGGATHPLVHQGDALLHVAQLEG</sequence>
<dbReference type="Gene3D" id="3.40.630.10">
    <property type="entry name" value="Zn peptidases"/>
    <property type="match status" value="1"/>
</dbReference>
<dbReference type="InterPro" id="IPR043795">
    <property type="entry name" value="N-alpha-Ac-DABA-like"/>
</dbReference>
<name>A6G118_9BACT</name>
<evidence type="ECO:0000256" key="2">
    <source>
        <dbReference type="ARBA" id="ARBA00022723"/>
    </source>
</evidence>
<feature type="domain" description="Succinylglutamate desuccinylase/Aspartoacylase catalytic" evidence="5">
    <location>
        <begin position="28"/>
        <end position="208"/>
    </location>
</feature>
<dbReference type="STRING" id="391625.PPSIR1_42134"/>
<keyword evidence="2" id="KW-0479">Metal-binding</keyword>
<dbReference type="CDD" id="cd06251">
    <property type="entry name" value="M14_ASTE_ASPA-like"/>
    <property type="match status" value="1"/>
</dbReference>
<evidence type="ECO:0000256" key="1">
    <source>
        <dbReference type="ARBA" id="ARBA00001947"/>
    </source>
</evidence>
<evidence type="ECO:0000256" key="3">
    <source>
        <dbReference type="ARBA" id="ARBA00022801"/>
    </source>
</evidence>
<dbReference type="EMBL" id="ABCS01000010">
    <property type="protein sequence ID" value="EDM80556.1"/>
    <property type="molecule type" value="Genomic_DNA"/>
</dbReference>
<dbReference type="Proteomes" id="UP000005801">
    <property type="component" value="Unassembled WGS sequence"/>
</dbReference>
<proteinExistence type="predicted"/>
<evidence type="ECO:0000313" key="7">
    <source>
        <dbReference type="Proteomes" id="UP000005801"/>
    </source>
</evidence>
<dbReference type="InterPro" id="IPR053138">
    <property type="entry name" value="N-alpha-Ac-DABA_deacetylase"/>
</dbReference>
<protein>
    <submittedName>
        <fullName evidence="6">Succinylglutamate desuccinylase/aspartoacylase</fullName>
    </submittedName>
</protein>
<dbReference type="RefSeq" id="WP_006970417.1">
    <property type="nucleotide sequence ID" value="NZ_ABCS01000010.1"/>
</dbReference>
<gene>
    <name evidence="6" type="ORF">PPSIR1_42134</name>
</gene>
<keyword evidence="3" id="KW-0378">Hydrolase</keyword>
<dbReference type="GO" id="GO:0016811">
    <property type="term" value="F:hydrolase activity, acting on carbon-nitrogen (but not peptide) bonds, in linear amides"/>
    <property type="evidence" value="ECO:0007669"/>
    <property type="project" value="InterPro"/>
</dbReference>
<keyword evidence="7" id="KW-1185">Reference proteome</keyword>
<organism evidence="6 7">
    <name type="scientific">Plesiocystis pacifica SIR-1</name>
    <dbReference type="NCBI Taxonomy" id="391625"/>
    <lineage>
        <taxon>Bacteria</taxon>
        <taxon>Pseudomonadati</taxon>
        <taxon>Myxococcota</taxon>
        <taxon>Polyangia</taxon>
        <taxon>Nannocystales</taxon>
        <taxon>Nannocystaceae</taxon>
        <taxon>Plesiocystis</taxon>
    </lineage>
</organism>
<reference evidence="6 7" key="1">
    <citation type="submission" date="2007-06" db="EMBL/GenBank/DDBJ databases">
        <authorList>
            <person name="Shimkets L."/>
            <person name="Ferriera S."/>
            <person name="Johnson J."/>
            <person name="Kravitz S."/>
            <person name="Beeson K."/>
            <person name="Sutton G."/>
            <person name="Rogers Y.-H."/>
            <person name="Friedman R."/>
            <person name="Frazier M."/>
            <person name="Venter J.C."/>
        </authorList>
    </citation>
    <scope>NUCLEOTIDE SEQUENCE [LARGE SCALE GENOMIC DNA]</scope>
    <source>
        <strain evidence="6 7">SIR-1</strain>
    </source>
</reference>
<dbReference type="SUPFAM" id="SSF53187">
    <property type="entry name" value="Zn-dependent exopeptidases"/>
    <property type="match status" value="1"/>
</dbReference>
<accession>A6G118</accession>
<dbReference type="Pfam" id="PF24827">
    <property type="entry name" value="AstE_AspA_cat"/>
    <property type="match status" value="1"/>
</dbReference>
<evidence type="ECO:0000256" key="4">
    <source>
        <dbReference type="ARBA" id="ARBA00022833"/>
    </source>
</evidence>
<dbReference type="PIRSF" id="PIRSF039012">
    <property type="entry name" value="ASP"/>
    <property type="match status" value="1"/>
</dbReference>
<dbReference type="PANTHER" id="PTHR37326">
    <property type="entry name" value="BLL3975 PROTEIN"/>
    <property type="match status" value="1"/>
</dbReference>
<dbReference type="AlphaFoldDB" id="A6G118"/>
<dbReference type="GO" id="GO:0046872">
    <property type="term" value="F:metal ion binding"/>
    <property type="evidence" value="ECO:0007669"/>
    <property type="project" value="UniProtKB-KW"/>
</dbReference>
<dbReference type="PANTHER" id="PTHR37326:SF2">
    <property type="entry name" value="SUCCINYLGLUTAMATE DESUCCINYLASE_ASPARTOACYLASE FAMILY PROTEIN"/>
    <property type="match status" value="1"/>
</dbReference>
<evidence type="ECO:0000259" key="5">
    <source>
        <dbReference type="Pfam" id="PF24827"/>
    </source>
</evidence>
<dbReference type="eggNOG" id="COG3608">
    <property type="taxonomic scope" value="Bacteria"/>
</dbReference>
<keyword evidence="4" id="KW-0862">Zinc</keyword>
<dbReference type="InterPro" id="IPR055438">
    <property type="entry name" value="AstE_AspA_cat"/>
</dbReference>
<dbReference type="GO" id="GO:0016788">
    <property type="term" value="F:hydrolase activity, acting on ester bonds"/>
    <property type="evidence" value="ECO:0007669"/>
    <property type="project" value="InterPro"/>
</dbReference>
<evidence type="ECO:0000313" key="6">
    <source>
        <dbReference type="EMBL" id="EDM80556.1"/>
    </source>
</evidence>
<comment type="cofactor">
    <cofactor evidence="1">
        <name>Zn(2+)</name>
        <dbReference type="ChEBI" id="CHEBI:29105"/>
    </cofactor>
</comment>
<comment type="caution">
    <text evidence="6">The sequence shown here is derived from an EMBL/GenBank/DDBJ whole genome shotgun (WGS) entry which is preliminary data.</text>
</comment>